<evidence type="ECO:0000256" key="1">
    <source>
        <dbReference type="SAM" id="MobiDB-lite"/>
    </source>
</evidence>
<dbReference type="InterPro" id="IPR024489">
    <property type="entry name" value="Organ_specific_prot"/>
</dbReference>
<name>A0A7J6WEA9_THATH</name>
<organism evidence="2 3">
    <name type="scientific">Thalictrum thalictroides</name>
    <name type="common">Rue-anemone</name>
    <name type="synonym">Anemone thalictroides</name>
    <dbReference type="NCBI Taxonomy" id="46969"/>
    <lineage>
        <taxon>Eukaryota</taxon>
        <taxon>Viridiplantae</taxon>
        <taxon>Streptophyta</taxon>
        <taxon>Embryophyta</taxon>
        <taxon>Tracheophyta</taxon>
        <taxon>Spermatophyta</taxon>
        <taxon>Magnoliopsida</taxon>
        <taxon>Ranunculales</taxon>
        <taxon>Ranunculaceae</taxon>
        <taxon>Thalictroideae</taxon>
        <taxon>Thalictrum</taxon>
    </lineage>
</organism>
<dbReference type="Pfam" id="PF10950">
    <property type="entry name" value="Organ_specific"/>
    <property type="match status" value="1"/>
</dbReference>
<feature type="compositionally biased region" description="Basic and acidic residues" evidence="1">
    <location>
        <begin position="1"/>
        <end position="13"/>
    </location>
</feature>
<dbReference type="OrthoDB" id="1734141at2759"/>
<gene>
    <name evidence="2" type="ORF">FRX31_014636</name>
</gene>
<dbReference type="PANTHER" id="PTHR33731:SF2">
    <property type="entry name" value="ORGAN-SPECIFIC PROTEIN S2-LIKE"/>
    <property type="match status" value="1"/>
</dbReference>
<dbReference type="EMBL" id="JABWDY010016847">
    <property type="protein sequence ID" value="KAF5195776.1"/>
    <property type="molecule type" value="Genomic_DNA"/>
</dbReference>
<dbReference type="Proteomes" id="UP000554482">
    <property type="component" value="Unassembled WGS sequence"/>
</dbReference>
<evidence type="ECO:0000313" key="3">
    <source>
        <dbReference type="Proteomes" id="UP000554482"/>
    </source>
</evidence>
<dbReference type="PANTHER" id="PTHR33731">
    <property type="entry name" value="PROTEIN, PUTATIVE-RELATED"/>
    <property type="match status" value="1"/>
</dbReference>
<comment type="caution">
    <text evidence="2">The sequence shown here is derived from an EMBL/GenBank/DDBJ whole genome shotgun (WGS) entry which is preliminary data.</text>
</comment>
<accession>A0A7J6WEA9</accession>
<evidence type="ECO:0000313" key="2">
    <source>
        <dbReference type="EMBL" id="KAF5195776.1"/>
    </source>
</evidence>
<protein>
    <submittedName>
        <fullName evidence="2">Uncharacterized protein</fullName>
    </submittedName>
</protein>
<sequence length="138" mass="15478">MYHKAPTDRRRDYVPSSKPGARLPHIRVRMLHTPTSKICIPGSMSNSTNHTNMLCSMFASTINARTAPEEYWKQVMKDQPMPDALQGLVNSNPSQSVSKDMVKTDCHTSLNTKDNKHLANDVLTDPNLIALEPLFKTT</sequence>
<dbReference type="AlphaFoldDB" id="A0A7J6WEA9"/>
<keyword evidence="3" id="KW-1185">Reference proteome</keyword>
<feature type="region of interest" description="Disordered" evidence="1">
    <location>
        <begin position="1"/>
        <end position="21"/>
    </location>
</feature>
<reference evidence="2 3" key="1">
    <citation type="submission" date="2020-06" db="EMBL/GenBank/DDBJ databases">
        <title>Transcriptomic and genomic resources for Thalictrum thalictroides and T. hernandezii: Facilitating candidate gene discovery in an emerging model plant lineage.</title>
        <authorList>
            <person name="Arias T."/>
            <person name="Riano-Pachon D.M."/>
            <person name="Di Stilio V.S."/>
        </authorList>
    </citation>
    <scope>NUCLEOTIDE SEQUENCE [LARGE SCALE GENOMIC DNA]</scope>
    <source>
        <strain evidence="3">cv. WT478/WT964</strain>
        <tissue evidence="2">Leaves</tissue>
    </source>
</reference>
<proteinExistence type="predicted"/>